<dbReference type="AlphaFoldDB" id="A0A8T8KM26"/>
<dbReference type="Proteomes" id="UP000682967">
    <property type="component" value="Plasmid pHsi540"/>
</dbReference>
<evidence type="ECO:0000313" key="1">
    <source>
        <dbReference type="EMBL" id="QUJ73932.1"/>
    </source>
</evidence>
<name>A0A8T8KM26_9EURY</name>
<reference evidence="1" key="1">
    <citation type="submission" date="2021-04" db="EMBL/GenBank/DDBJ databases">
        <title>Complete Genome sequence and Methylome Analysis of the Haloarchaeon Haloarcula sinaiiensis.</title>
        <authorList>
            <person name="Fomenkov A."/>
            <person name="DasSarma P."/>
            <person name="DasSarma S."/>
            <person name="Roberts R.J."/>
        </authorList>
    </citation>
    <scope>NUCLEOTIDE SEQUENCE</scope>
    <source>
        <strain evidence="1">ATCC 33800</strain>
        <plasmid evidence="1">pHsi540</plasmid>
    </source>
</reference>
<gene>
    <name evidence="1" type="ORF">KDQ40_18315</name>
</gene>
<sequence>MRPDIPAALRARVLTPLCKRLEGRLGVTIRRSNGYSELVAISVVGCAVAVDAKEEWSALGE</sequence>
<keyword evidence="1" id="KW-0614">Plasmid</keyword>
<proteinExistence type="predicted"/>
<organism evidence="1 2">
    <name type="scientific">Haloarcula marismortui ATCC 33800</name>
    <dbReference type="NCBI Taxonomy" id="662476"/>
    <lineage>
        <taxon>Archaea</taxon>
        <taxon>Methanobacteriati</taxon>
        <taxon>Methanobacteriota</taxon>
        <taxon>Stenosarchaea group</taxon>
        <taxon>Halobacteria</taxon>
        <taxon>Halobacteriales</taxon>
        <taxon>Haloarculaceae</taxon>
        <taxon>Haloarcula</taxon>
    </lineage>
</organism>
<dbReference type="EMBL" id="CP073368">
    <property type="protein sequence ID" value="QUJ73932.1"/>
    <property type="molecule type" value="Genomic_DNA"/>
</dbReference>
<dbReference type="KEGG" id="hsin:KDQ40_18315"/>
<protein>
    <submittedName>
        <fullName evidence="1">Uncharacterized protein</fullName>
    </submittedName>
</protein>
<geneLocation type="plasmid" evidence="1 2">
    <name>pHsi540</name>
</geneLocation>
<accession>A0A8T8KM26</accession>
<evidence type="ECO:0000313" key="2">
    <source>
        <dbReference type="Proteomes" id="UP000682967"/>
    </source>
</evidence>